<dbReference type="Pfam" id="PF00168">
    <property type="entry name" value="C2"/>
    <property type="match status" value="1"/>
</dbReference>
<dbReference type="STRING" id="218851.A0A2G5C795"/>
<dbReference type="OrthoDB" id="270970at2759"/>
<evidence type="ECO:0000313" key="2">
    <source>
        <dbReference type="EMBL" id="PIA27148.1"/>
    </source>
</evidence>
<evidence type="ECO:0000313" key="3">
    <source>
        <dbReference type="Proteomes" id="UP000230069"/>
    </source>
</evidence>
<accession>A0A2G5C795</accession>
<dbReference type="Gene3D" id="2.60.40.150">
    <property type="entry name" value="C2 domain"/>
    <property type="match status" value="1"/>
</dbReference>
<evidence type="ECO:0000259" key="1">
    <source>
        <dbReference type="PROSITE" id="PS50004"/>
    </source>
</evidence>
<dbReference type="CDD" id="cd00030">
    <property type="entry name" value="C2"/>
    <property type="match status" value="1"/>
</dbReference>
<dbReference type="InterPro" id="IPR052981">
    <property type="entry name" value="Ingression_C2_domain"/>
</dbReference>
<sequence>MSGSRIHGQELEVTIVSCNNLENTHWISKPRPYVRLEYGSLEFKTSKSKGTRPIFQEKFVFTAIEGLQEINIHVFDSNSLSNKRFIGGGSVQLKEVLSNGRCETTCTLQTTTSGGSHCRFSGEVRLVMRCPNFIPSMARTHRSESAPSTPQYFPSPLPAHPFQPIPQAIPRYTRTGNKYKLLDHHYFVPRIQDSIHHHQHTHAINCCNRQQELPEEAIILPDESKDIILVQT</sequence>
<keyword evidence="3" id="KW-1185">Reference proteome</keyword>
<proteinExistence type="predicted"/>
<organism evidence="2 3">
    <name type="scientific">Aquilegia coerulea</name>
    <name type="common">Rocky mountain columbine</name>
    <dbReference type="NCBI Taxonomy" id="218851"/>
    <lineage>
        <taxon>Eukaryota</taxon>
        <taxon>Viridiplantae</taxon>
        <taxon>Streptophyta</taxon>
        <taxon>Embryophyta</taxon>
        <taxon>Tracheophyta</taxon>
        <taxon>Spermatophyta</taxon>
        <taxon>Magnoliopsida</taxon>
        <taxon>Ranunculales</taxon>
        <taxon>Ranunculaceae</taxon>
        <taxon>Thalictroideae</taxon>
        <taxon>Aquilegia</taxon>
    </lineage>
</organism>
<feature type="domain" description="C2" evidence="1">
    <location>
        <begin position="1"/>
        <end position="106"/>
    </location>
</feature>
<dbReference type="SUPFAM" id="SSF49562">
    <property type="entry name" value="C2 domain (Calcium/lipid-binding domain, CaLB)"/>
    <property type="match status" value="1"/>
</dbReference>
<dbReference type="InterPro" id="IPR035892">
    <property type="entry name" value="C2_domain_sf"/>
</dbReference>
<gene>
    <name evidence="2" type="ORF">AQUCO_08300085v1</name>
</gene>
<dbReference type="AlphaFoldDB" id="A0A2G5C795"/>
<reference evidence="2 3" key="1">
    <citation type="submission" date="2017-09" db="EMBL/GenBank/DDBJ databases">
        <title>WGS assembly of Aquilegia coerulea Goldsmith.</title>
        <authorList>
            <person name="Hodges S."/>
            <person name="Kramer E."/>
            <person name="Nordborg M."/>
            <person name="Tomkins J."/>
            <person name="Borevitz J."/>
            <person name="Derieg N."/>
            <person name="Yan J."/>
            <person name="Mihaltcheva S."/>
            <person name="Hayes R.D."/>
            <person name="Rokhsar D."/>
        </authorList>
    </citation>
    <scope>NUCLEOTIDE SEQUENCE [LARGE SCALE GENOMIC DNA]</scope>
    <source>
        <strain evidence="3">cv. Goldsmith</strain>
    </source>
</reference>
<dbReference type="InterPro" id="IPR000008">
    <property type="entry name" value="C2_dom"/>
</dbReference>
<dbReference type="PANTHER" id="PTHR47052:SF3">
    <property type="entry name" value="INGRESSION PROTEIN 1"/>
    <property type="match status" value="1"/>
</dbReference>
<dbReference type="SMART" id="SM00239">
    <property type="entry name" value="C2"/>
    <property type="match status" value="1"/>
</dbReference>
<dbReference type="InParanoid" id="A0A2G5C795"/>
<dbReference type="FunCoup" id="A0A2G5C795">
    <property type="interactions" value="97"/>
</dbReference>
<dbReference type="PANTHER" id="PTHR47052">
    <property type="entry name" value="CONSERVED SERINE PROLINE-RICH PROTEIN (AFU_ORTHOLOGUE AFUA_2G01790)"/>
    <property type="match status" value="1"/>
</dbReference>
<protein>
    <recommendedName>
        <fullName evidence="1">C2 domain-containing protein</fullName>
    </recommendedName>
</protein>
<dbReference type="EMBL" id="KZ305100">
    <property type="protein sequence ID" value="PIA27148.1"/>
    <property type="molecule type" value="Genomic_DNA"/>
</dbReference>
<name>A0A2G5C795_AQUCA</name>
<dbReference type="Proteomes" id="UP000230069">
    <property type="component" value="Unassembled WGS sequence"/>
</dbReference>
<dbReference type="PROSITE" id="PS50004">
    <property type="entry name" value="C2"/>
    <property type="match status" value="1"/>
</dbReference>